<dbReference type="Pfam" id="PF13432">
    <property type="entry name" value="TPR_16"/>
    <property type="match status" value="3"/>
</dbReference>
<evidence type="ECO:0000256" key="2">
    <source>
        <dbReference type="SAM" id="SignalP"/>
    </source>
</evidence>
<protein>
    <submittedName>
        <fullName evidence="3">Tetratricopeptide repeat protein</fullName>
    </submittedName>
</protein>
<feature type="compositionally biased region" description="Low complexity" evidence="1">
    <location>
        <begin position="34"/>
        <end position="44"/>
    </location>
</feature>
<keyword evidence="2" id="KW-0732">Signal</keyword>
<dbReference type="Proteomes" id="UP000239209">
    <property type="component" value="Unassembled WGS sequence"/>
</dbReference>
<feature type="compositionally biased region" description="Low complexity" evidence="1">
    <location>
        <begin position="82"/>
        <end position="91"/>
    </location>
</feature>
<gene>
    <name evidence="3" type="ORF">CLV70_102431</name>
</gene>
<feature type="compositionally biased region" description="Gly residues" evidence="1">
    <location>
        <begin position="71"/>
        <end position="81"/>
    </location>
</feature>
<evidence type="ECO:0000313" key="4">
    <source>
        <dbReference type="Proteomes" id="UP000239209"/>
    </source>
</evidence>
<organism evidence="3 4">
    <name type="scientific">Pseudosporangium ferrugineum</name>
    <dbReference type="NCBI Taxonomy" id="439699"/>
    <lineage>
        <taxon>Bacteria</taxon>
        <taxon>Bacillati</taxon>
        <taxon>Actinomycetota</taxon>
        <taxon>Actinomycetes</taxon>
        <taxon>Micromonosporales</taxon>
        <taxon>Micromonosporaceae</taxon>
        <taxon>Pseudosporangium</taxon>
    </lineage>
</organism>
<feature type="region of interest" description="Disordered" evidence="1">
    <location>
        <begin position="30"/>
        <end position="112"/>
    </location>
</feature>
<dbReference type="EMBL" id="PVZG01000002">
    <property type="protein sequence ID" value="PRY32220.1"/>
    <property type="molecule type" value="Genomic_DNA"/>
</dbReference>
<reference evidence="3 4" key="1">
    <citation type="submission" date="2018-03" db="EMBL/GenBank/DDBJ databases">
        <title>Genomic Encyclopedia of Archaeal and Bacterial Type Strains, Phase II (KMG-II): from individual species to whole genera.</title>
        <authorList>
            <person name="Goeker M."/>
        </authorList>
    </citation>
    <scope>NUCLEOTIDE SEQUENCE [LARGE SCALE GENOMIC DNA]</scope>
    <source>
        <strain evidence="3 4">DSM 45348</strain>
    </source>
</reference>
<evidence type="ECO:0000313" key="3">
    <source>
        <dbReference type="EMBL" id="PRY32220.1"/>
    </source>
</evidence>
<name>A0A2T0SFN2_9ACTN</name>
<accession>A0A2T0SFN2</accession>
<keyword evidence="4" id="KW-1185">Reference proteome</keyword>
<evidence type="ECO:0000256" key="1">
    <source>
        <dbReference type="SAM" id="MobiDB-lite"/>
    </source>
</evidence>
<dbReference type="SUPFAM" id="SSF48452">
    <property type="entry name" value="TPR-like"/>
    <property type="match status" value="2"/>
</dbReference>
<dbReference type="AlphaFoldDB" id="A0A2T0SFN2"/>
<dbReference type="RefSeq" id="WP_106125407.1">
    <property type="nucleotide sequence ID" value="NZ_PVZG01000002.1"/>
</dbReference>
<proteinExistence type="predicted"/>
<comment type="caution">
    <text evidence="3">The sequence shown here is derived from an EMBL/GenBank/DDBJ whole genome shotgun (WGS) entry which is preliminary data.</text>
</comment>
<dbReference type="InterPro" id="IPR011990">
    <property type="entry name" value="TPR-like_helical_dom_sf"/>
</dbReference>
<feature type="signal peptide" evidence="2">
    <location>
        <begin position="1"/>
        <end position="23"/>
    </location>
</feature>
<feature type="compositionally biased region" description="Gly residues" evidence="1">
    <location>
        <begin position="92"/>
        <end position="102"/>
    </location>
</feature>
<dbReference type="OrthoDB" id="5477158at2"/>
<dbReference type="Gene3D" id="1.25.40.10">
    <property type="entry name" value="Tetratricopeptide repeat domain"/>
    <property type="match status" value="3"/>
</dbReference>
<feature type="compositionally biased region" description="Basic and acidic residues" evidence="1">
    <location>
        <begin position="45"/>
        <end position="57"/>
    </location>
</feature>
<sequence>MHRLARTSALVVTAAALVFTAGAVLGPPEPTTPAPALADAQAIASDRRTGPASEVRHGTASAGRPDPAPGAGQGGRPGAGSHGPAAGSDGRAAGGSNAGPGAGPDAPIGPDRAGETIARAQRRLRDLPKDYRTWAELGLAYVERARVTADPALYPKAEGALRRSLAVRPRGNPEALTGLGALANARHDFAAARDRARAALRDNPWSADAYGVLADAHTQLGDAAAATRAVQRMLDLRPGLAAYARASYDLEQRGDLAGATALMRRALDAATDPADVAFCRNQLGDLAWASGDPRAAGAEYAAGLAAAPSYQPLLRGRSRVAAATGNLTAALTDAATVAARTPTPDSLMEYATLLRLAGRTDEAERQLTLADAAHRLFEAGGGRDDLTGALLALARGDAPAAVRLARAEYARRPFADVADTLGLALHTAGQDRQALPYARRAVTAGPRNAAYAYHLALISLGTGDLPTAREQLRRVRALNPYFSPVDGPTAARALAATEAQP</sequence>
<feature type="chain" id="PRO_5015413027" evidence="2">
    <location>
        <begin position="24"/>
        <end position="501"/>
    </location>
</feature>